<sequence>MRLGSVAFAAAAACAARVFAQNTTQWPLHDNGLNQILEWDHYSLKVNGERLFIWSGELTFFRPGVWRDLLEKVKAAGFNTVAFYASWAYHAATPNTTDFTSGAHDIEPLFTMAKEVGLYVIFRPGPYINAETNAGGFPGWVTIGYGPLRNDDPRYTAAWTPYMTAIGNIVSKHTITRGGNVILYQIENEIGNEFLNPTAKTPNWPAINYMKMLEDNARASGIDIPLFTNAPNANGRSWSKDYSNFGAEADLYGLDSYPNCWSCDLTECPGLGGFKVIDYASHFALVSPTQPSFLPEFQGGSYNPWGGPQGGCRNASDADFVSLFYRDNIAQRSWRIAGTAGTSEGNIDPVRGTLSEGGTHAERLGWHLPGFDSSKWPVASELSLDKDGMAFFRADIDLSVPKGVDAYFAFDLDPSTSPSANFRALLFVNGYQFAKQIQRVGNQIEFPVPPGILDYNGKNAIGLNLWAQETSGARVSVTLKMLDAYDSSFDSRILEAKALRPAYTDRSKYY</sequence>
<dbReference type="EMBL" id="KV426289">
    <property type="protein sequence ID" value="KZV83096.1"/>
    <property type="molecule type" value="Genomic_DNA"/>
</dbReference>
<dbReference type="Proteomes" id="UP000077266">
    <property type="component" value="Unassembled WGS sequence"/>
</dbReference>
<evidence type="ECO:0000256" key="7">
    <source>
        <dbReference type="ARBA" id="ARBA00023295"/>
    </source>
</evidence>
<dbReference type="OrthoDB" id="1657402at2759"/>
<organism evidence="11 12">
    <name type="scientific">Exidia glandulosa HHB12029</name>
    <dbReference type="NCBI Taxonomy" id="1314781"/>
    <lineage>
        <taxon>Eukaryota</taxon>
        <taxon>Fungi</taxon>
        <taxon>Dikarya</taxon>
        <taxon>Basidiomycota</taxon>
        <taxon>Agaricomycotina</taxon>
        <taxon>Agaricomycetes</taxon>
        <taxon>Auriculariales</taxon>
        <taxon>Exidiaceae</taxon>
        <taxon>Exidia</taxon>
    </lineage>
</organism>
<comment type="similarity">
    <text evidence="2">Belongs to the glycosyl hydrolase 35 family.</text>
</comment>
<dbReference type="Pfam" id="PF13364">
    <property type="entry name" value="BetaGal_ABD2"/>
    <property type="match status" value="1"/>
</dbReference>
<proteinExistence type="inferred from homology"/>
<dbReference type="InParanoid" id="A0A165CTM7"/>
<evidence type="ECO:0000313" key="12">
    <source>
        <dbReference type="Proteomes" id="UP000077266"/>
    </source>
</evidence>
<evidence type="ECO:0000256" key="5">
    <source>
        <dbReference type="ARBA" id="ARBA00022801"/>
    </source>
</evidence>
<reference evidence="11 12" key="1">
    <citation type="journal article" date="2016" name="Mol. Biol. Evol.">
        <title>Comparative Genomics of Early-Diverging Mushroom-Forming Fungi Provides Insights into the Origins of Lignocellulose Decay Capabilities.</title>
        <authorList>
            <person name="Nagy L.G."/>
            <person name="Riley R."/>
            <person name="Tritt A."/>
            <person name="Adam C."/>
            <person name="Daum C."/>
            <person name="Floudas D."/>
            <person name="Sun H."/>
            <person name="Yadav J.S."/>
            <person name="Pangilinan J."/>
            <person name="Larsson K.H."/>
            <person name="Matsuura K."/>
            <person name="Barry K."/>
            <person name="Labutti K."/>
            <person name="Kuo R."/>
            <person name="Ohm R.A."/>
            <person name="Bhattacharya S.S."/>
            <person name="Shirouzu T."/>
            <person name="Yoshinaga Y."/>
            <person name="Martin F.M."/>
            <person name="Grigoriev I.V."/>
            <person name="Hibbett D.S."/>
        </authorList>
    </citation>
    <scope>NUCLEOTIDE SEQUENCE [LARGE SCALE GENOMIC DNA]</scope>
    <source>
        <strain evidence="11 12">HHB12029</strain>
    </source>
</reference>
<keyword evidence="4 8" id="KW-0732">Signal</keyword>
<dbReference type="GO" id="GO:0004565">
    <property type="term" value="F:beta-galactosidase activity"/>
    <property type="evidence" value="ECO:0007669"/>
    <property type="project" value="UniProtKB-EC"/>
</dbReference>
<dbReference type="GO" id="GO:0005975">
    <property type="term" value="P:carbohydrate metabolic process"/>
    <property type="evidence" value="ECO:0007669"/>
    <property type="project" value="InterPro"/>
</dbReference>
<dbReference type="AlphaFoldDB" id="A0A165CTM7"/>
<evidence type="ECO:0000313" key="11">
    <source>
        <dbReference type="EMBL" id="KZV83096.1"/>
    </source>
</evidence>
<dbReference type="STRING" id="1314781.A0A165CTM7"/>
<dbReference type="PRINTS" id="PR00742">
    <property type="entry name" value="GLHYDRLASE35"/>
</dbReference>
<dbReference type="PANTHER" id="PTHR23421">
    <property type="entry name" value="BETA-GALACTOSIDASE RELATED"/>
    <property type="match status" value="1"/>
</dbReference>
<evidence type="ECO:0000256" key="4">
    <source>
        <dbReference type="ARBA" id="ARBA00022729"/>
    </source>
</evidence>
<dbReference type="EC" id="3.2.1.23" evidence="3"/>
<accession>A0A165CTM7</accession>
<dbReference type="InterPro" id="IPR001944">
    <property type="entry name" value="Glycoside_Hdrlase_35"/>
</dbReference>
<dbReference type="Gene3D" id="2.60.120.260">
    <property type="entry name" value="Galactose-binding domain-like"/>
    <property type="match status" value="1"/>
</dbReference>
<dbReference type="Gene3D" id="3.20.20.80">
    <property type="entry name" value="Glycosidases"/>
    <property type="match status" value="1"/>
</dbReference>
<dbReference type="InterPro" id="IPR008979">
    <property type="entry name" value="Galactose-bd-like_sf"/>
</dbReference>
<dbReference type="SUPFAM" id="SSF51445">
    <property type="entry name" value="(Trans)glycosidases"/>
    <property type="match status" value="1"/>
</dbReference>
<feature type="domain" description="Beta-galactosidase jelly roll" evidence="10">
    <location>
        <begin position="360"/>
        <end position="470"/>
    </location>
</feature>
<dbReference type="InterPro" id="IPR025300">
    <property type="entry name" value="BetaGal_jelly_roll_dom"/>
</dbReference>
<dbReference type="Pfam" id="PF01301">
    <property type="entry name" value="Glyco_hydro_35"/>
    <property type="match status" value="1"/>
</dbReference>
<comment type="catalytic activity">
    <reaction evidence="1">
        <text>Hydrolysis of terminal non-reducing beta-D-galactose residues in beta-D-galactosides.</text>
        <dbReference type="EC" id="3.2.1.23"/>
    </reaction>
</comment>
<evidence type="ECO:0000256" key="1">
    <source>
        <dbReference type="ARBA" id="ARBA00001412"/>
    </source>
</evidence>
<keyword evidence="12" id="KW-1185">Reference proteome</keyword>
<feature type="signal peptide" evidence="8">
    <location>
        <begin position="1"/>
        <end position="20"/>
    </location>
</feature>
<evidence type="ECO:0000256" key="3">
    <source>
        <dbReference type="ARBA" id="ARBA00012756"/>
    </source>
</evidence>
<keyword evidence="5" id="KW-0378">Hydrolase</keyword>
<evidence type="ECO:0000256" key="2">
    <source>
        <dbReference type="ARBA" id="ARBA00009809"/>
    </source>
</evidence>
<protein>
    <recommendedName>
        <fullName evidence="3">beta-galactosidase</fullName>
        <ecNumber evidence="3">3.2.1.23</ecNumber>
    </recommendedName>
</protein>
<dbReference type="InterPro" id="IPR031330">
    <property type="entry name" value="Gly_Hdrlase_35_cat"/>
</dbReference>
<evidence type="ECO:0000259" key="9">
    <source>
        <dbReference type="Pfam" id="PF01301"/>
    </source>
</evidence>
<evidence type="ECO:0000256" key="8">
    <source>
        <dbReference type="SAM" id="SignalP"/>
    </source>
</evidence>
<dbReference type="SUPFAM" id="SSF49785">
    <property type="entry name" value="Galactose-binding domain-like"/>
    <property type="match status" value="1"/>
</dbReference>
<dbReference type="InterPro" id="IPR017853">
    <property type="entry name" value="GH"/>
</dbReference>
<gene>
    <name evidence="11" type="ORF">EXIGLDRAFT_754595</name>
</gene>
<feature type="domain" description="Glycoside hydrolase 35 catalytic" evidence="9">
    <location>
        <begin position="44"/>
        <end position="327"/>
    </location>
</feature>
<evidence type="ECO:0000259" key="10">
    <source>
        <dbReference type="Pfam" id="PF13364"/>
    </source>
</evidence>
<evidence type="ECO:0000256" key="6">
    <source>
        <dbReference type="ARBA" id="ARBA00023180"/>
    </source>
</evidence>
<keyword evidence="7" id="KW-0326">Glycosidase</keyword>
<keyword evidence="6" id="KW-0325">Glycoprotein</keyword>
<feature type="chain" id="PRO_5007856167" description="beta-galactosidase" evidence="8">
    <location>
        <begin position="21"/>
        <end position="510"/>
    </location>
</feature>
<name>A0A165CTM7_EXIGL</name>